<evidence type="ECO:0008006" key="5">
    <source>
        <dbReference type="Google" id="ProtNLM"/>
    </source>
</evidence>
<keyword evidence="4" id="KW-1185">Reference proteome</keyword>
<dbReference type="Pfam" id="PF25764">
    <property type="entry name" value="KIF21A_4th"/>
    <property type="match status" value="1"/>
</dbReference>
<feature type="region of interest" description="Disordered" evidence="2">
    <location>
        <begin position="33"/>
        <end position="62"/>
    </location>
</feature>
<dbReference type="OMA" id="QIMMEHI"/>
<dbReference type="GO" id="GO:0007052">
    <property type="term" value="P:mitotic spindle organization"/>
    <property type="evidence" value="ECO:0007669"/>
    <property type="project" value="TreeGrafter"/>
</dbReference>
<keyword evidence="1" id="KW-0175">Coiled coil</keyword>
<dbReference type="Proteomes" id="UP000694392">
    <property type="component" value="Unplaced"/>
</dbReference>
<organism evidence="3 4">
    <name type="scientific">Sphenodon punctatus</name>
    <name type="common">Tuatara</name>
    <name type="synonym">Hatteria punctata</name>
    <dbReference type="NCBI Taxonomy" id="8508"/>
    <lineage>
        <taxon>Eukaryota</taxon>
        <taxon>Metazoa</taxon>
        <taxon>Chordata</taxon>
        <taxon>Craniata</taxon>
        <taxon>Vertebrata</taxon>
        <taxon>Euteleostomi</taxon>
        <taxon>Lepidosauria</taxon>
        <taxon>Sphenodontia</taxon>
        <taxon>Sphenodontidae</taxon>
        <taxon>Sphenodon</taxon>
    </lineage>
</organism>
<accession>A0A8D0G8H1</accession>
<dbReference type="AlphaFoldDB" id="A0A8D0G8H1"/>
<reference evidence="3" key="2">
    <citation type="submission" date="2025-09" db="UniProtKB">
        <authorList>
            <consortium name="Ensembl"/>
        </authorList>
    </citation>
    <scope>IDENTIFICATION</scope>
</reference>
<evidence type="ECO:0000256" key="2">
    <source>
        <dbReference type="SAM" id="MobiDB-lite"/>
    </source>
</evidence>
<dbReference type="GO" id="GO:0051231">
    <property type="term" value="P:spindle elongation"/>
    <property type="evidence" value="ECO:0007669"/>
    <property type="project" value="TreeGrafter"/>
</dbReference>
<protein>
    <recommendedName>
        <fullName evidence="5">KIF27 protein</fullName>
    </recommendedName>
</protein>
<dbReference type="PANTHER" id="PTHR47969">
    <property type="entry name" value="CHROMOSOME-ASSOCIATED KINESIN KIF4A-RELATED"/>
    <property type="match status" value="1"/>
</dbReference>
<evidence type="ECO:0000313" key="4">
    <source>
        <dbReference type="Proteomes" id="UP000694392"/>
    </source>
</evidence>
<dbReference type="Ensembl" id="ENSSPUT00000004544.1">
    <property type="protein sequence ID" value="ENSSPUP00000004270.1"/>
    <property type="gene ID" value="ENSSPUG00000003302.1"/>
</dbReference>
<dbReference type="PANTHER" id="PTHR47969:SF30">
    <property type="entry name" value="KINESIN FAMILY MEMBER 27"/>
    <property type="match status" value="1"/>
</dbReference>
<dbReference type="GO" id="GO:0007018">
    <property type="term" value="P:microtubule-based movement"/>
    <property type="evidence" value="ECO:0007669"/>
    <property type="project" value="InterPro"/>
</dbReference>
<dbReference type="GO" id="GO:0003777">
    <property type="term" value="F:microtubule motor activity"/>
    <property type="evidence" value="ECO:0007669"/>
    <property type="project" value="InterPro"/>
</dbReference>
<proteinExistence type="predicted"/>
<dbReference type="InterPro" id="IPR027640">
    <property type="entry name" value="Kinesin-like_fam"/>
</dbReference>
<sequence>TYSLDRVMAGFRTRSQIMLGYIEEQDEVLHCSFSDQSDEEERNPENGRKSTSRNRTWTRKQAPPCSALELKDLQSQTHASNLINADIECIQNSQILNMQKLKNSELRLTGAKQKMRELILNIRMKEELIKELVKTGNDAQSVSKQYSLKITRLEHEAEQAKMELAETQKQLQELENKELRDLSEKSRLQKEFRKKMDIAKLKMQDLEKKQQDTKKLALLSTQNERRVMEFEQNVNHMKHQLGQLQKRLREESEKKKLLEAEIQRDQQQIKAR</sequence>
<evidence type="ECO:0000256" key="1">
    <source>
        <dbReference type="SAM" id="Coils"/>
    </source>
</evidence>
<feature type="coiled-coil region" evidence="1">
    <location>
        <begin position="101"/>
        <end position="268"/>
    </location>
</feature>
<reference evidence="3" key="1">
    <citation type="submission" date="2025-08" db="UniProtKB">
        <authorList>
            <consortium name="Ensembl"/>
        </authorList>
    </citation>
    <scope>IDENTIFICATION</scope>
</reference>
<dbReference type="GeneTree" id="ENSGT00940000157487"/>
<dbReference type="GO" id="GO:0005875">
    <property type="term" value="C:microtubule associated complex"/>
    <property type="evidence" value="ECO:0007669"/>
    <property type="project" value="TreeGrafter"/>
</dbReference>
<name>A0A8D0G8H1_SPHPU</name>
<evidence type="ECO:0000313" key="3">
    <source>
        <dbReference type="Ensembl" id="ENSSPUP00000004270.1"/>
    </source>
</evidence>